<dbReference type="Proteomes" id="UP000029780">
    <property type="component" value="Segment"/>
</dbReference>
<dbReference type="PANTHER" id="PTHR11264:SF0">
    <property type="entry name" value="URACIL-DNA GLYCOSYLASE"/>
    <property type="match status" value="1"/>
</dbReference>
<dbReference type="OrthoDB" id="6607at10239"/>
<dbReference type="SMART" id="SM00987">
    <property type="entry name" value="UreE_C"/>
    <property type="match status" value="1"/>
</dbReference>
<dbReference type="GO" id="GO:0004844">
    <property type="term" value="F:uracil DNA N-glycosylase activity"/>
    <property type="evidence" value="ECO:0007669"/>
    <property type="project" value="InterPro"/>
</dbReference>
<evidence type="ECO:0000256" key="1">
    <source>
        <dbReference type="ARBA" id="ARBA00008184"/>
    </source>
</evidence>
<evidence type="ECO:0000313" key="8">
    <source>
        <dbReference type="Proteomes" id="UP000029780"/>
    </source>
</evidence>
<reference evidence="7 8" key="1">
    <citation type="journal article" date="2009" name="Proc. Natl. Acad. Sci. U.S.A.">
        <title>Giant Marseillevirus highlights the role of amoebae as a melting pot in emergence of chimeric microorganisms.</title>
        <authorList>
            <person name="Boyer M."/>
            <person name="Yutin N."/>
            <person name="Pagnier I."/>
            <person name="Barrassi L."/>
            <person name="Fournous G."/>
            <person name="Espinosa L."/>
            <person name="Robert C."/>
            <person name="Azza S."/>
            <person name="Sun S."/>
            <person name="Rossmann M.G."/>
            <person name="Suzan-Monti M."/>
            <person name="La Scola B."/>
            <person name="Koonin E.V."/>
            <person name="Raoult D."/>
        </authorList>
    </citation>
    <scope>NUCLEOTIDE SEQUENCE [LARGE SCALE GENOMIC DNA]</scope>
    <source>
        <strain evidence="7 8">T19</strain>
    </source>
</reference>
<feature type="domain" description="Uracil-DNA glycosylase-like" evidence="6">
    <location>
        <begin position="235"/>
        <end position="392"/>
    </location>
</feature>
<proteinExistence type="inferred from homology"/>
<dbReference type="CDD" id="cd10027">
    <property type="entry name" value="UDG-F1-like"/>
    <property type="match status" value="1"/>
</dbReference>
<evidence type="ECO:0000256" key="4">
    <source>
        <dbReference type="ARBA" id="ARBA00023204"/>
    </source>
</evidence>
<comment type="similarity">
    <text evidence="1">Belongs to the uracil-DNA glycosylase (UDG) superfamily. UNG family.</text>
</comment>
<dbReference type="GeneID" id="8746635"/>
<dbReference type="RefSeq" id="YP_003407123.1">
    <property type="nucleotide sequence ID" value="NC_013756.1"/>
</dbReference>
<dbReference type="NCBIfam" id="TIGR00628">
    <property type="entry name" value="ung"/>
    <property type="match status" value="1"/>
</dbReference>
<dbReference type="SMART" id="SM00986">
    <property type="entry name" value="UDG"/>
    <property type="match status" value="1"/>
</dbReference>
<dbReference type="InterPro" id="IPR018085">
    <property type="entry name" value="Ura-DNA_Glyclase_AS"/>
</dbReference>
<dbReference type="GO" id="GO:0097510">
    <property type="term" value="P:base-excision repair, AP site formation via deaminated base removal"/>
    <property type="evidence" value="ECO:0007669"/>
    <property type="project" value="TreeGrafter"/>
</dbReference>
<evidence type="ECO:0000256" key="2">
    <source>
        <dbReference type="ARBA" id="ARBA00022763"/>
    </source>
</evidence>
<dbReference type="InterPro" id="IPR005122">
    <property type="entry name" value="Uracil-DNA_glycosylase-like"/>
</dbReference>
<evidence type="ECO:0000313" key="7">
    <source>
        <dbReference type="EMBL" id="ADB04161.1"/>
    </source>
</evidence>
<evidence type="ECO:0000259" key="6">
    <source>
        <dbReference type="SMART" id="SM00986"/>
    </source>
</evidence>
<dbReference type="InterPro" id="IPR036895">
    <property type="entry name" value="Uracil-DNA_glycosylase-like_sf"/>
</dbReference>
<name>D2XB34_GBMV</name>
<dbReference type="SUPFAM" id="SSF52141">
    <property type="entry name" value="Uracil-DNA glycosylase-like"/>
    <property type="match status" value="1"/>
</dbReference>
<dbReference type="EMBL" id="GU071086">
    <property type="protein sequence ID" value="ADB04161.1"/>
    <property type="molecule type" value="Genomic_DNA"/>
</dbReference>
<sequence length="404" mass="45605">MQKKKNMENITDTELLEFCLSVLRCSREDAVERLLSAREKKKPSKSEVAIWETKAQLLVRIVGESGKSSFDEALKKAFPGLELPEEGNGKNFVLTKEPRKILSVFGSQKETMFRIGTIKNLEHLAFSEKQLPEDFDEIVERISFNNPLVKFSIHPEEEPQKKKPVEKVGSGTKTVVNWTGVDLSKFTKHPKFFPSGWKEFFEEQEENIKEISDKLWEDRNNKIVPKIGNVWRAFVETPRDSVRVVIVGQDPYPTAGNAMGLAFSFSGAGKLPASLSNIAKEVKKQGFKLSGSGDLTCWAKQGVLLLNTALTTLEGKKEAHVKDWGDFSREAIRHLGEHSSGIVYLLWGGHARKFRDVINGKRNFVLECAHPSPLSVEGFRDNNHFIRANEYLKGGGKEPIDWSF</sequence>
<dbReference type="Pfam" id="PF03167">
    <property type="entry name" value="UDG"/>
    <property type="match status" value="1"/>
</dbReference>
<evidence type="ECO:0000256" key="5">
    <source>
        <dbReference type="PROSITE-ProRule" id="PRU10072"/>
    </source>
</evidence>
<accession>D2XB34</accession>
<protein>
    <submittedName>
        <fullName evidence="7">Uracil-DNA glycosylase D4</fullName>
    </submittedName>
</protein>
<dbReference type="HAMAP" id="MF_00148">
    <property type="entry name" value="UDG"/>
    <property type="match status" value="1"/>
</dbReference>
<evidence type="ECO:0000256" key="3">
    <source>
        <dbReference type="ARBA" id="ARBA00022801"/>
    </source>
</evidence>
<dbReference type="PANTHER" id="PTHR11264">
    <property type="entry name" value="URACIL-DNA GLYCOSYLASE"/>
    <property type="match status" value="1"/>
</dbReference>
<keyword evidence="4" id="KW-0234">DNA repair</keyword>
<gene>
    <name evidence="7" type="ORF">MAR_ORF398</name>
</gene>
<dbReference type="NCBIfam" id="NF003592">
    <property type="entry name" value="PRK05254.1-5"/>
    <property type="match status" value="1"/>
</dbReference>
<keyword evidence="2" id="KW-0227">DNA damage</keyword>
<organism evidence="7 8">
    <name type="scientific">Marseillevirus marseillevirus</name>
    <name type="common">GBM</name>
    <dbReference type="NCBI Taxonomy" id="694581"/>
    <lineage>
        <taxon>Viruses</taxon>
        <taxon>Varidnaviria</taxon>
        <taxon>Bamfordvirae</taxon>
        <taxon>Nucleocytoviricota</taxon>
        <taxon>Megaviricetes</taxon>
        <taxon>Pimascovirales</taxon>
        <taxon>Pimascovirales incertae sedis</taxon>
        <taxon>Marseilleviridae</taxon>
        <taxon>Marseillevirus</taxon>
        <taxon>Marseillevirus massiliense</taxon>
    </lineage>
</organism>
<keyword evidence="3" id="KW-0378">Hydrolase</keyword>
<feature type="active site" description="Proton acceptor" evidence="5">
    <location>
        <position position="250"/>
    </location>
</feature>
<dbReference type="NCBIfam" id="NF003588">
    <property type="entry name" value="PRK05254.1-1"/>
    <property type="match status" value="1"/>
</dbReference>
<keyword evidence="8" id="KW-1185">Reference proteome</keyword>
<dbReference type="KEGG" id="vg:8746635"/>
<dbReference type="PROSITE" id="PS00130">
    <property type="entry name" value="U_DNA_GLYCOSYLASE"/>
    <property type="match status" value="1"/>
</dbReference>
<dbReference type="Gene3D" id="3.40.470.10">
    <property type="entry name" value="Uracil-DNA glycosylase-like domain"/>
    <property type="match status" value="1"/>
</dbReference>
<organismHost>
    <name type="scientific">Acanthamoeba</name>
    <dbReference type="NCBI Taxonomy" id="5754"/>
</organismHost>
<dbReference type="InterPro" id="IPR002043">
    <property type="entry name" value="UDG_fam1"/>
</dbReference>